<keyword evidence="2" id="KW-1185">Reference proteome</keyword>
<dbReference type="OrthoDB" id="6434680at2759"/>
<proteinExistence type="predicted"/>
<reference evidence="2" key="1">
    <citation type="journal article" date="2014" name="Nat. Genet.">
        <title>Genome of the human hookworm Necator americanus.</title>
        <authorList>
            <person name="Tang Y.T."/>
            <person name="Gao X."/>
            <person name="Rosa B.A."/>
            <person name="Abubucker S."/>
            <person name="Hallsworth-Pepin K."/>
            <person name="Martin J."/>
            <person name="Tyagi R."/>
            <person name="Heizer E."/>
            <person name="Zhang X."/>
            <person name="Bhonagiri-Palsikar V."/>
            <person name="Minx P."/>
            <person name="Warren W.C."/>
            <person name="Wang Q."/>
            <person name="Zhan B."/>
            <person name="Hotez P.J."/>
            <person name="Sternberg P.W."/>
            <person name="Dougall A."/>
            <person name="Gaze S.T."/>
            <person name="Mulvenna J."/>
            <person name="Sotillo J."/>
            <person name="Ranganathan S."/>
            <person name="Rabelo E.M."/>
            <person name="Wilson R.K."/>
            <person name="Felgner P.L."/>
            <person name="Bethony J."/>
            <person name="Hawdon J.M."/>
            <person name="Gasser R.B."/>
            <person name="Loukas A."/>
            <person name="Mitreva M."/>
        </authorList>
    </citation>
    <scope>NUCLEOTIDE SEQUENCE [LARGE SCALE GENOMIC DNA]</scope>
</reference>
<dbReference type="EMBL" id="KI660407">
    <property type="protein sequence ID" value="ETN73877.1"/>
    <property type="molecule type" value="Genomic_DNA"/>
</dbReference>
<evidence type="ECO:0000313" key="1">
    <source>
        <dbReference type="EMBL" id="ETN73877.1"/>
    </source>
</evidence>
<organism evidence="1 2">
    <name type="scientific">Necator americanus</name>
    <name type="common">Human hookworm</name>
    <dbReference type="NCBI Taxonomy" id="51031"/>
    <lineage>
        <taxon>Eukaryota</taxon>
        <taxon>Metazoa</taxon>
        <taxon>Ecdysozoa</taxon>
        <taxon>Nematoda</taxon>
        <taxon>Chromadorea</taxon>
        <taxon>Rhabditida</taxon>
        <taxon>Rhabditina</taxon>
        <taxon>Rhabditomorpha</taxon>
        <taxon>Strongyloidea</taxon>
        <taxon>Ancylostomatidae</taxon>
        <taxon>Bunostominae</taxon>
        <taxon>Necator</taxon>
    </lineage>
</organism>
<name>W2SYY8_NECAM</name>
<evidence type="ECO:0000313" key="2">
    <source>
        <dbReference type="Proteomes" id="UP000053676"/>
    </source>
</evidence>
<dbReference type="AlphaFoldDB" id="W2SYY8"/>
<sequence>MVGPASLRTKKALLTRYCNNLSRVIEKVDSAQTTGQASSDDASSSRIKASLFELDTTAKLGSEALNAFTAALDEIDELPEEQETQTKQKMIERAHQMAIELDAKNIGNRVENEERGLDNHPPLPDSRQIALKRLQGAMRTLKSSPRLLEDYKNTLRTQLEKGIIELIPNDQPGIGPIVHYIPDQAVITPKKKQRNYGLCLTHPYTTENVLPLMTFFIKGHWYYQTFT</sequence>
<accession>W2SYY8</accession>
<gene>
    <name evidence="1" type="ORF">NECAME_13366</name>
</gene>
<dbReference type="KEGG" id="nai:NECAME_13366"/>
<protein>
    <submittedName>
        <fullName evidence="1">Uncharacterized protein</fullName>
    </submittedName>
</protein>
<dbReference type="Proteomes" id="UP000053676">
    <property type="component" value="Unassembled WGS sequence"/>
</dbReference>